<reference evidence="2" key="1">
    <citation type="submission" date="2018-05" db="EMBL/GenBank/DDBJ databases">
        <title>Draft genome of Mucuna pruriens seed.</title>
        <authorList>
            <person name="Nnadi N.E."/>
            <person name="Vos R."/>
            <person name="Hasami M.H."/>
            <person name="Devisetty U.K."/>
            <person name="Aguiy J.C."/>
        </authorList>
    </citation>
    <scope>NUCLEOTIDE SEQUENCE [LARGE SCALE GENOMIC DNA]</scope>
    <source>
        <strain evidence="2">JCA_2017</strain>
    </source>
</reference>
<sequence>MGSCLKGADQEIHFKNAERDPAAAEIEQFREAIQSLKTNLLEEEGARARLHKEHLEDQRRQDLIESQSMKKNSGHKAASLDNYSGTRKEPRKLEAEMPRYD</sequence>
<feature type="non-terminal residue" evidence="2">
    <location>
        <position position="1"/>
    </location>
</feature>
<evidence type="ECO:0000313" key="2">
    <source>
        <dbReference type="EMBL" id="RDX76840.1"/>
    </source>
</evidence>
<evidence type="ECO:0000256" key="1">
    <source>
        <dbReference type="SAM" id="MobiDB-lite"/>
    </source>
</evidence>
<dbReference type="AlphaFoldDB" id="A0A371FF15"/>
<gene>
    <name evidence="2" type="ORF">CR513_43135</name>
</gene>
<name>A0A371FF15_MUCPR</name>
<comment type="caution">
    <text evidence="2">The sequence shown here is derived from an EMBL/GenBank/DDBJ whole genome shotgun (WGS) entry which is preliminary data.</text>
</comment>
<dbReference type="EMBL" id="QJKJ01009369">
    <property type="protein sequence ID" value="RDX76840.1"/>
    <property type="molecule type" value="Genomic_DNA"/>
</dbReference>
<feature type="compositionally biased region" description="Basic and acidic residues" evidence="1">
    <location>
        <begin position="86"/>
        <end position="101"/>
    </location>
</feature>
<evidence type="ECO:0000313" key="3">
    <source>
        <dbReference type="Proteomes" id="UP000257109"/>
    </source>
</evidence>
<dbReference type="Proteomes" id="UP000257109">
    <property type="component" value="Unassembled WGS sequence"/>
</dbReference>
<keyword evidence="3" id="KW-1185">Reference proteome</keyword>
<organism evidence="2 3">
    <name type="scientific">Mucuna pruriens</name>
    <name type="common">Velvet bean</name>
    <name type="synonym">Dolichos pruriens</name>
    <dbReference type="NCBI Taxonomy" id="157652"/>
    <lineage>
        <taxon>Eukaryota</taxon>
        <taxon>Viridiplantae</taxon>
        <taxon>Streptophyta</taxon>
        <taxon>Embryophyta</taxon>
        <taxon>Tracheophyta</taxon>
        <taxon>Spermatophyta</taxon>
        <taxon>Magnoliopsida</taxon>
        <taxon>eudicotyledons</taxon>
        <taxon>Gunneridae</taxon>
        <taxon>Pentapetalae</taxon>
        <taxon>rosids</taxon>
        <taxon>fabids</taxon>
        <taxon>Fabales</taxon>
        <taxon>Fabaceae</taxon>
        <taxon>Papilionoideae</taxon>
        <taxon>50 kb inversion clade</taxon>
        <taxon>NPAAA clade</taxon>
        <taxon>indigoferoid/millettioid clade</taxon>
        <taxon>Phaseoleae</taxon>
        <taxon>Mucuna</taxon>
    </lineage>
</organism>
<feature type="compositionally biased region" description="Basic and acidic residues" evidence="1">
    <location>
        <begin position="53"/>
        <end position="63"/>
    </location>
</feature>
<feature type="region of interest" description="Disordered" evidence="1">
    <location>
        <begin position="50"/>
        <end position="101"/>
    </location>
</feature>
<accession>A0A371FF15</accession>
<protein>
    <submittedName>
        <fullName evidence="2">Uncharacterized protein</fullName>
    </submittedName>
</protein>
<proteinExistence type="predicted"/>